<evidence type="ECO:0000256" key="2">
    <source>
        <dbReference type="SAM" id="Phobius"/>
    </source>
</evidence>
<name>A0ABU9C4A7_9BURK</name>
<evidence type="ECO:0000313" key="6">
    <source>
        <dbReference type="Proteomes" id="UP001379945"/>
    </source>
</evidence>
<feature type="region of interest" description="Disordered" evidence="1">
    <location>
        <begin position="223"/>
        <end position="246"/>
    </location>
</feature>
<evidence type="ECO:0000256" key="1">
    <source>
        <dbReference type="SAM" id="MobiDB-lite"/>
    </source>
</evidence>
<keyword evidence="3" id="KW-0732">Signal</keyword>
<keyword evidence="2" id="KW-1133">Transmembrane helix</keyword>
<feature type="chain" id="PRO_5047103289" evidence="3">
    <location>
        <begin position="18"/>
        <end position="541"/>
    </location>
</feature>
<keyword evidence="2" id="KW-0472">Membrane</keyword>
<organism evidence="5 6">
    <name type="scientific">Ideonella margarita</name>
    <dbReference type="NCBI Taxonomy" id="2984191"/>
    <lineage>
        <taxon>Bacteria</taxon>
        <taxon>Pseudomonadati</taxon>
        <taxon>Pseudomonadota</taxon>
        <taxon>Betaproteobacteria</taxon>
        <taxon>Burkholderiales</taxon>
        <taxon>Sphaerotilaceae</taxon>
        <taxon>Ideonella</taxon>
    </lineage>
</organism>
<gene>
    <name evidence="5" type="ORF">AACH00_10145</name>
</gene>
<keyword evidence="6" id="KW-1185">Reference proteome</keyword>
<dbReference type="InterPro" id="IPR007890">
    <property type="entry name" value="CHASE2"/>
</dbReference>
<comment type="caution">
    <text evidence="5">The sequence shown here is derived from an EMBL/GenBank/DDBJ whole genome shotgun (WGS) entry which is preliminary data.</text>
</comment>
<dbReference type="RefSeq" id="WP_341399005.1">
    <property type="nucleotide sequence ID" value="NZ_JBBUTI010000006.1"/>
</dbReference>
<feature type="transmembrane region" description="Helical" evidence="2">
    <location>
        <begin position="378"/>
        <end position="399"/>
    </location>
</feature>
<sequence>MKGKLWMAALVSLTALVTEFITDASLQSEFFRHAAARMFVPYNAFTNALGDEARAARDQLLVVDIGAQTLARSRDGWPLSYGQHARILERVRRAKPKVLFIDFQFQAPRADDTLSQLGDTLCAFKADGIPVLMAAGSEAANGLLRPELEALRGSDGQRCFEKVSVTYVPSPIDHIAWTYPLKATVGDTELDSAALAIARHLRGEPLLDEHAHDPTMGLVWGTGPASNGPRWQAPAPAHQATEAHADTQANTHADANADGHYCREAAWQDMIPLRQVALRLLQIPADNRPFCPAHRSIEASSLTGPQTQAQASQLAEAMTQRAVLYGGSFDPNDFIASPLQGDLPGVFLHAQAADNLIRYGESWRRTNIGGRLGHQAEWPMTLGALFGMALLTLLLKDVVRFLRHRIRRVLAAARHCLRTWRRAAAASPAQAPEAAHHAVHTHHRSHFVTELRALLGRFGRVYLALMVALPMSLLLENVFWISVFGYSSALAFCLLGEVFASTEEVAAHEQSKASAISADTTAVTPAATGTSSAPHDTKAAS</sequence>
<dbReference type="SMART" id="SM01080">
    <property type="entry name" value="CHASE2"/>
    <property type="match status" value="1"/>
</dbReference>
<keyword evidence="2" id="KW-0812">Transmembrane</keyword>
<dbReference type="Proteomes" id="UP001379945">
    <property type="component" value="Unassembled WGS sequence"/>
</dbReference>
<reference evidence="5 6" key="1">
    <citation type="submission" date="2024-04" db="EMBL/GenBank/DDBJ databases">
        <title>Novel species of the genus Ideonella isolated from streams.</title>
        <authorList>
            <person name="Lu H."/>
        </authorList>
    </citation>
    <scope>NUCLEOTIDE SEQUENCE [LARGE SCALE GENOMIC DNA]</scope>
    <source>
        <strain evidence="5 6">LYT19W</strain>
    </source>
</reference>
<dbReference type="Pfam" id="PF05226">
    <property type="entry name" value="CHASE2"/>
    <property type="match status" value="1"/>
</dbReference>
<feature type="transmembrane region" description="Helical" evidence="2">
    <location>
        <begin position="454"/>
        <end position="473"/>
    </location>
</feature>
<evidence type="ECO:0000256" key="3">
    <source>
        <dbReference type="SAM" id="SignalP"/>
    </source>
</evidence>
<dbReference type="EMBL" id="JBBUTI010000006">
    <property type="protein sequence ID" value="MEK8046708.1"/>
    <property type="molecule type" value="Genomic_DNA"/>
</dbReference>
<evidence type="ECO:0000313" key="5">
    <source>
        <dbReference type="EMBL" id="MEK8046708.1"/>
    </source>
</evidence>
<feature type="signal peptide" evidence="3">
    <location>
        <begin position="1"/>
        <end position="17"/>
    </location>
</feature>
<protein>
    <submittedName>
        <fullName evidence="5">CHASE2 domain-containing protein</fullName>
    </submittedName>
</protein>
<accession>A0ABU9C4A7</accession>
<evidence type="ECO:0000259" key="4">
    <source>
        <dbReference type="SMART" id="SM01080"/>
    </source>
</evidence>
<feature type="domain" description="CHASE2" evidence="4">
    <location>
        <begin position="33"/>
        <end position="395"/>
    </location>
</feature>
<proteinExistence type="predicted"/>